<gene>
    <name evidence="8" type="ORF">PGLA1383_LOCUS47977</name>
    <name evidence="7" type="ORF">PGLA1383_LOCUS794</name>
    <name evidence="10" type="ORF">PGLA2088_LOCUS18314</name>
    <name evidence="9" type="ORF">PGLA2088_LOCUS8408</name>
</gene>
<dbReference type="Proteomes" id="UP000654075">
    <property type="component" value="Unassembled WGS sequence"/>
</dbReference>
<dbReference type="GO" id="GO:0046872">
    <property type="term" value="F:metal ion binding"/>
    <property type="evidence" value="ECO:0007669"/>
    <property type="project" value="UniProtKB-UniRule"/>
</dbReference>
<evidence type="ECO:0000313" key="10">
    <source>
        <dbReference type="EMBL" id="CAE8672968.1"/>
    </source>
</evidence>
<evidence type="ECO:0000256" key="2">
    <source>
        <dbReference type="ARBA" id="ARBA00022723"/>
    </source>
</evidence>
<keyword evidence="12" id="KW-1185">Reference proteome</keyword>
<comment type="similarity">
    <text evidence="4 5">Belongs to the cytochrome b5 family.</text>
</comment>
<evidence type="ECO:0000313" key="11">
    <source>
        <dbReference type="Proteomes" id="UP000626109"/>
    </source>
</evidence>
<dbReference type="AlphaFoldDB" id="A0A813JBI0"/>
<dbReference type="OrthoDB" id="260519at2759"/>
<reference evidence="10" key="1">
    <citation type="submission" date="2021-02" db="EMBL/GenBank/DDBJ databases">
        <authorList>
            <person name="Dougan E. K."/>
            <person name="Rhodes N."/>
            <person name="Thang M."/>
            <person name="Chan C."/>
        </authorList>
    </citation>
    <scope>NUCLEOTIDE SEQUENCE</scope>
</reference>
<evidence type="ECO:0000313" key="12">
    <source>
        <dbReference type="Proteomes" id="UP000654075"/>
    </source>
</evidence>
<sequence length="155" mass="16730">MEYPEDEWVTDADGRRHRVRTRNRIPAPAFATAGPGCGAVGSSLDSAGTNMAEEAGWKLVRQHNVSGTCWIVIGGRVIDASGYLGHHPGGSEVIQRLSGRDATDAYRAAPHSSAADMKLYDFDIGALTNVKRLERAALEATEYRERIAAASKYLA</sequence>
<dbReference type="GO" id="GO:0016020">
    <property type="term" value="C:membrane"/>
    <property type="evidence" value="ECO:0007669"/>
    <property type="project" value="TreeGrafter"/>
</dbReference>
<dbReference type="Pfam" id="PF00173">
    <property type="entry name" value="Cyt-b5"/>
    <property type="match status" value="1"/>
</dbReference>
<dbReference type="SMART" id="SM01117">
    <property type="entry name" value="Cyt-b5"/>
    <property type="match status" value="1"/>
</dbReference>
<comment type="caution">
    <text evidence="10">The sequence shown here is derived from an EMBL/GenBank/DDBJ whole genome shotgun (WGS) entry which is preliminary data.</text>
</comment>
<evidence type="ECO:0000313" key="8">
    <source>
        <dbReference type="EMBL" id="CAE8631977.1"/>
    </source>
</evidence>
<evidence type="ECO:0000256" key="3">
    <source>
        <dbReference type="ARBA" id="ARBA00023004"/>
    </source>
</evidence>
<dbReference type="EMBL" id="CAJNNW010009034">
    <property type="protein sequence ID" value="CAE8650611.1"/>
    <property type="molecule type" value="Genomic_DNA"/>
</dbReference>
<feature type="domain" description="Cytochrome b5 heme-binding" evidence="6">
    <location>
        <begin position="60"/>
        <end position="128"/>
    </location>
</feature>
<keyword evidence="2 5" id="KW-0479">Metal-binding</keyword>
<dbReference type="InterPro" id="IPR001199">
    <property type="entry name" value="Cyt_B5-like_heme/steroid-bd"/>
</dbReference>
<keyword evidence="3 5" id="KW-0408">Iron</keyword>
<dbReference type="PANTHER" id="PTHR19359:SF14">
    <property type="entry name" value="CYTOCHROME B5 A"/>
    <property type="match status" value="1"/>
</dbReference>
<evidence type="ECO:0000256" key="4">
    <source>
        <dbReference type="ARBA" id="ARBA00038168"/>
    </source>
</evidence>
<evidence type="ECO:0000256" key="1">
    <source>
        <dbReference type="ARBA" id="ARBA00022617"/>
    </source>
</evidence>
<proteinExistence type="inferred from homology"/>
<protein>
    <recommendedName>
        <fullName evidence="6">Cytochrome b5 heme-binding domain-containing protein</fullName>
    </recommendedName>
</protein>
<dbReference type="OMA" id="LMAGRDC"/>
<dbReference type="EMBL" id="CAJNNW010024521">
    <property type="protein sequence ID" value="CAE8672968.1"/>
    <property type="molecule type" value="Genomic_DNA"/>
</dbReference>
<dbReference type="InterPro" id="IPR036400">
    <property type="entry name" value="Cyt_B5-like_heme/steroid_sf"/>
</dbReference>
<dbReference type="PROSITE" id="PS50255">
    <property type="entry name" value="CYTOCHROME_B5_2"/>
    <property type="match status" value="1"/>
</dbReference>
<name>A0A813JBI0_POLGL</name>
<dbReference type="InterPro" id="IPR018506">
    <property type="entry name" value="Cyt_B5_heme-BS"/>
</dbReference>
<accession>A0A813JBI0</accession>
<dbReference type="Proteomes" id="UP000626109">
    <property type="component" value="Unassembled WGS sequence"/>
</dbReference>
<dbReference type="EMBL" id="CAJNNV010030266">
    <property type="protein sequence ID" value="CAE8631977.1"/>
    <property type="molecule type" value="Genomic_DNA"/>
</dbReference>
<evidence type="ECO:0000256" key="5">
    <source>
        <dbReference type="RuleBase" id="RU362121"/>
    </source>
</evidence>
<dbReference type="Gene3D" id="3.10.120.10">
    <property type="entry name" value="Cytochrome b5-like heme/steroid binding domain"/>
    <property type="match status" value="1"/>
</dbReference>
<dbReference type="InterPro" id="IPR050668">
    <property type="entry name" value="Cytochrome_b5"/>
</dbReference>
<dbReference type="GO" id="GO:0020037">
    <property type="term" value="F:heme binding"/>
    <property type="evidence" value="ECO:0007669"/>
    <property type="project" value="UniProtKB-UniRule"/>
</dbReference>
<evidence type="ECO:0000313" key="7">
    <source>
        <dbReference type="EMBL" id="CAE8581779.1"/>
    </source>
</evidence>
<dbReference type="SUPFAM" id="SSF55856">
    <property type="entry name" value="Cytochrome b5-like heme/steroid binding domain"/>
    <property type="match status" value="1"/>
</dbReference>
<evidence type="ECO:0000259" key="6">
    <source>
        <dbReference type="PROSITE" id="PS50255"/>
    </source>
</evidence>
<dbReference type="PROSITE" id="PS00191">
    <property type="entry name" value="CYTOCHROME_B5_1"/>
    <property type="match status" value="1"/>
</dbReference>
<keyword evidence="1 5" id="KW-0349">Heme</keyword>
<dbReference type="PANTHER" id="PTHR19359">
    <property type="entry name" value="CYTOCHROME B5"/>
    <property type="match status" value="1"/>
</dbReference>
<dbReference type="EMBL" id="CAJNNV010000199">
    <property type="protein sequence ID" value="CAE8581779.1"/>
    <property type="molecule type" value="Genomic_DNA"/>
</dbReference>
<evidence type="ECO:0000313" key="9">
    <source>
        <dbReference type="EMBL" id="CAE8650611.1"/>
    </source>
</evidence>
<organism evidence="10 11">
    <name type="scientific">Polarella glacialis</name>
    <name type="common">Dinoflagellate</name>
    <dbReference type="NCBI Taxonomy" id="89957"/>
    <lineage>
        <taxon>Eukaryota</taxon>
        <taxon>Sar</taxon>
        <taxon>Alveolata</taxon>
        <taxon>Dinophyceae</taxon>
        <taxon>Suessiales</taxon>
        <taxon>Suessiaceae</taxon>
        <taxon>Polarella</taxon>
    </lineage>
</organism>